<dbReference type="InterPro" id="IPR003593">
    <property type="entry name" value="AAA+_ATPase"/>
</dbReference>
<dbReference type="FunFam" id="3.40.50.300:FF:000025">
    <property type="entry name" value="ATP-dependent Clp protease subunit"/>
    <property type="match status" value="1"/>
</dbReference>
<evidence type="ECO:0000259" key="5">
    <source>
        <dbReference type="SMART" id="SM00382"/>
    </source>
</evidence>
<evidence type="ECO:0000259" key="6">
    <source>
        <dbReference type="SMART" id="SM01086"/>
    </source>
</evidence>
<evidence type="ECO:0000256" key="4">
    <source>
        <dbReference type="SAM" id="MobiDB-lite"/>
    </source>
</evidence>
<dbReference type="InterPro" id="IPR027417">
    <property type="entry name" value="P-loop_NTPase"/>
</dbReference>
<dbReference type="PANTHER" id="PTHR11638">
    <property type="entry name" value="ATP-DEPENDENT CLP PROTEASE"/>
    <property type="match status" value="1"/>
</dbReference>
<feature type="region of interest" description="Disordered" evidence="4">
    <location>
        <begin position="1"/>
        <end position="31"/>
    </location>
</feature>
<evidence type="ECO:0000256" key="1">
    <source>
        <dbReference type="ARBA" id="ARBA00022741"/>
    </source>
</evidence>
<dbReference type="InterPro" id="IPR041546">
    <property type="entry name" value="ClpA/ClpB_AAA_lid"/>
</dbReference>
<dbReference type="Pfam" id="PF10431">
    <property type="entry name" value="ClpB_D2-small"/>
    <property type="match status" value="1"/>
</dbReference>
<dbReference type="InterPro" id="IPR050130">
    <property type="entry name" value="ClpA_ClpB"/>
</dbReference>
<feature type="domain" description="AAA+ ATPase" evidence="5">
    <location>
        <begin position="227"/>
        <end position="371"/>
    </location>
</feature>
<dbReference type="EMBL" id="CM029037">
    <property type="protein sequence ID" value="KAG2658896.1"/>
    <property type="molecule type" value="Genomic_DNA"/>
</dbReference>
<comment type="caution">
    <text evidence="7">The sequence shown here is derived from an EMBL/GenBank/DDBJ whole genome shotgun (WGS) entry which is preliminary data.</text>
</comment>
<proteinExistence type="predicted"/>
<dbReference type="GO" id="GO:0016887">
    <property type="term" value="F:ATP hydrolysis activity"/>
    <property type="evidence" value="ECO:0007669"/>
    <property type="project" value="InterPro"/>
</dbReference>
<dbReference type="CDD" id="cd00009">
    <property type="entry name" value="AAA"/>
    <property type="match status" value="1"/>
</dbReference>
<dbReference type="PRINTS" id="PR00300">
    <property type="entry name" value="CLPPROTEASEA"/>
</dbReference>
<accession>A0A8T0XLN4</accession>
<feature type="compositionally biased region" description="Low complexity" evidence="4">
    <location>
        <begin position="8"/>
        <end position="20"/>
    </location>
</feature>
<dbReference type="GO" id="GO:0034605">
    <property type="term" value="P:cellular response to heat"/>
    <property type="evidence" value="ECO:0007669"/>
    <property type="project" value="TreeGrafter"/>
</dbReference>
<reference evidence="7" key="1">
    <citation type="submission" date="2020-05" db="EMBL/GenBank/DDBJ databases">
        <title>WGS assembly of Panicum virgatum.</title>
        <authorList>
            <person name="Lovell J.T."/>
            <person name="Jenkins J."/>
            <person name="Shu S."/>
            <person name="Juenger T.E."/>
            <person name="Schmutz J."/>
        </authorList>
    </citation>
    <scope>NUCLEOTIDE SEQUENCE</scope>
    <source>
        <strain evidence="7">AP13</strain>
    </source>
</reference>
<keyword evidence="8" id="KW-1185">Reference proteome</keyword>
<dbReference type="Pfam" id="PF07724">
    <property type="entry name" value="AAA_2"/>
    <property type="match status" value="1"/>
</dbReference>
<keyword evidence="2" id="KW-0067">ATP-binding</keyword>
<keyword evidence="1" id="KW-0547">Nucleotide-binding</keyword>
<name>A0A8T0XLN4_PANVG</name>
<dbReference type="PANTHER" id="PTHR11638:SF174">
    <property type="entry name" value="AAA+ ATPASE DOMAIN-CONTAINING PROTEIN"/>
    <property type="match status" value="1"/>
</dbReference>
<evidence type="ECO:0000256" key="2">
    <source>
        <dbReference type="ARBA" id="ARBA00022840"/>
    </source>
</evidence>
<dbReference type="InterPro" id="IPR001270">
    <property type="entry name" value="ClpA/B"/>
</dbReference>
<dbReference type="InterPro" id="IPR019489">
    <property type="entry name" value="Clp_ATPase_C"/>
</dbReference>
<evidence type="ECO:0000256" key="3">
    <source>
        <dbReference type="ARBA" id="ARBA00023186"/>
    </source>
</evidence>
<dbReference type="InterPro" id="IPR003959">
    <property type="entry name" value="ATPase_AAA_core"/>
</dbReference>
<dbReference type="SMART" id="SM00382">
    <property type="entry name" value="AAA"/>
    <property type="match status" value="2"/>
</dbReference>
<dbReference type="Proteomes" id="UP000823388">
    <property type="component" value="Chromosome 1K"/>
</dbReference>
<dbReference type="GO" id="GO:0005524">
    <property type="term" value="F:ATP binding"/>
    <property type="evidence" value="ECO:0007669"/>
    <property type="project" value="UniProtKB-KW"/>
</dbReference>
<dbReference type="SMART" id="SM01086">
    <property type="entry name" value="ClpB_D2-small"/>
    <property type="match status" value="1"/>
</dbReference>
<dbReference type="Pfam" id="PF17871">
    <property type="entry name" value="AAA_lid_9"/>
    <property type="match status" value="1"/>
</dbReference>
<dbReference type="Pfam" id="PF00004">
    <property type="entry name" value="AAA"/>
    <property type="match status" value="1"/>
</dbReference>
<dbReference type="CDD" id="cd19499">
    <property type="entry name" value="RecA-like_ClpB_Hsp104-like"/>
    <property type="match status" value="1"/>
</dbReference>
<dbReference type="AlphaFoldDB" id="A0A8T0XLN4"/>
<feature type="domain" description="AAA+ ATPase" evidence="5">
    <location>
        <begin position="521"/>
        <end position="671"/>
    </location>
</feature>
<organism evidence="7 8">
    <name type="scientific">Panicum virgatum</name>
    <name type="common">Blackwell switchgrass</name>
    <dbReference type="NCBI Taxonomy" id="38727"/>
    <lineage>
        <taxon>Eukaryota</taxon>
        <taxon>Viridiplantae</taxon>
        <taxon>Streptophyta</taxon>
        <taxon>Embryophyta</taxon>
        <taxon>Tracheophyta</taxon>
        <taxon>Spermatophyta</taxon>
        <taxon>Magnoliopsida</taxon>
        <taxon>Liliopsida</taxon>
        <taxon>Poales</taxon>
        <taxon>Poaceae</taxon>
        <taxon>PACMAD clade</taxon>
        <taxon>Panicoideae</taxon>
        <taxon>Panicodae</taxon>
        <taxon>Paniceae</taxon>
        <taxon>Panicinae</taxon>
        <taxon>Panicum</taxon>
        <taxon>Panicum sect. Hiantes</taxon>
    </lineage>
</organism>
<sequence length="830" mass="90031">MAPPPSAPASSSTPKTPTFPVHSDPMQPAMSTPLANMLRHTNNLGMPPMPSVFAVHRHHAASVADLSASVVSLSKNSFSVADVLENLASQLRGSVAASYSNVPHHVSLPAAGPSTAAVLQWNGRSQALPAVATPTPSSLAPATLGVLPRETLHSQSIVQSGSTTPVNMNLATTLLGGSGSATATLKPKASALEVYGRDMMTTVSKTDPVIGRDDEINRVICVLCRRTKNSAILVGAPGVGKTSIAEGIAQRIVVGNVPAALTGARIMELDLGAMVAATTLRGMFEERIKNVIQEAEDANGKVILFIDEMHMLLGANNISSMGAANLLKPALARGRIRCVGATTFEEYRKYIEKDAAFERRFEKVLVDETSLSATIAILRGLKKRYEEHHHTIIQDAAIVAAARLANRYITGRQFPDKAIDIIDEASAITRIHTDNQLKGSNMQRNPVDALKKAIVCPEQIAQVVSRLTGIPVNSLAQDEKVKLMYLADRLQERIIGQQEAINLVAHAVLRSRTGLDQPGQPIGSFLFLGSTGVGKTELAKALAEQLFGSERMLIRFDMTEFVGSHSVLRLIGAPPSYQGHDDGGQLTEKVKQRPYSAILFDEIEKADPAVFNVFLQLLDDGVLTDGKGKTVDFKNTIIIMTSNLGAEYLMEAMTGEKSMEAARDLVIKQAEKHFKPEFLNRLSEIVVFEPLSQDKMRVVANVQMKAIIARLAEKGINIIASEAVLDVVLSESHNPLYGARPIRRWLQKNVMTKLAEMFVKGEIDKETTVIIDASEDRKDLKYKVLKNARTLGKRPLIMEISRDSDSDDDIDLNAPIVKKTKGIVISSDWK</sequence>
<evidence type="ECO:0000313" key="7">
    <source>
        <dbReference type="EMBL" id="KAG2658896.1"/>
    </source>
</evidence>
<evidence type="ECO:0000313" key="8">
    <source>
        <dbReference type="Proteomes" id="UP000823388"/>
    </source>
</evidence>
<dbReference type="Gene3D" id="1.10.8.60">
    <property type="match status" value="2"/>
</dbReference>
<keyword evidence="3" id="KW-0143">Chaperone</keyword>
<dbReference type="GO" id="GO:0005737">
    <property type="term" value="C:cytoplasm"/>
    <property type="evidence" value="ECO:0007669"/>
    <property type="project" value="TreeGrafter"/>
</dbReference>
<dbReference type="SUPFAM" id="SSF52540">
    <property type="entry name" value="P-loop containing nucleoside triphosphate hydrolases"/>
    <property type="match status" value="2"/>
</dbReference>
<dbReference type="Gene3D" id="3.40.50.300">
    <property type="entry name" value="P-loop containing nucleotide triphosphate hydrolases"/>
    <property type="match status" value="2"/>
</dbReference>
<protein>
    <submittedName>
        <fullName evidence="7">Uncharacterized protein</fullName>
    </submittedName>
</protein>
<feature type="domain" description="Clp ATPase C-terminal" evidence="6">
    <location>
        <begin position="691"/>
        <end position="780"/>
    </location>
</feature>
<gene>
    <name evidence="7" type="ORF">PVAP13_1KG322600</name>
</gene>